<feature type="transmembrane region" description="Helical" evidence="6">
    <location>
        <begin position="48"/>
        <end position="69"/>
    </location>
</feature>
<feature type="transmembrane region" description="Helical" evidence="6">
    <location>
        <begin position="324"/>
        <end position="342"/>
    </location>
</feature>
<dbReference type="Pfam" id="PF03600">
    <property type="entry name" value="CitMHS"/>
    <property type="match status" value="1"/>
</dbReference>
<dbReference type="AlphaFoldDB" id="A0AAW7X392"/>
<keyword evidence="5 6" id="KW-0472">Membrane</keyword>
<keyword evidence="3 6" id="KW-0812">Transmembrane</keyword>
<evidence type="ECO:0000256" key="6">
    <source>
        <dbReference type="SAM" id="Phobius"/>
    </source>
</evidence>
<feature type="transmembrane region" description="Helical" evidence="6">
    <location>
        <begin position="171"/>
        <end position="190"/>
    </location>
</feature>
<dbReference type="GO" id="GO:0008514">
    <property type="term" value="F:organic anion transmembrane transporter activity"/>
    <property type="evidence" value="ECO:0007669"/>
    <property type="project" value="UniProtKB-ARBA"/>
</dbReference>
<name>A0AAW7X392_9GAMM</name>
<protein>
    <submittedName>
        <fullName evidence="8">SLC13 family permease</fullName>
    </submittedName>
</protein>
<dbReference type="PANTHER" id="PTHR10283:SF82">
    <property type="entry name" value="SOLUTE CARRIER FAMILY 13 MEMBER 2"/>
    <property type="match status" value="1"/>
</dbReference>
<accession>A0AAW7X392</accession>
<feature type="transmembrane region" description="Helical" evidence="6">
    <location>
        <begin position="81"/>
        <end position="102"/>
    </location>
</feature>
<dbReference type="GO" id="GO:1905039">
    <property type="term" value="P:carboxylic acid transmembrane transport"/>
    <property type="evidence" value="ECO:0007669"/>
    <property type="project" value="UniProtKB-ARBA"/>
</dbReference>
<sequence>MPVTQENTFKTAIILTAPLLSLMLGLLLASGGVAPAAAITASVTLLCAIWWTTEAIPIPVTSLLPLALFPMLDVLSPNEVASAYGSPLILLLLGGFLLSTAMEHSNAHKNIALTMVNAFGGSSEKHVVFGFMAAAALLSMWISNTATTLMLLPIAVALIDSSRSRTLCTPLLLGICYSASVGGIGTPIGTPPNLIMMKVFNDTTGTEITFVTWMKWGVPLVVLFVPIIALWLTRNIKATTAISLPEPNTWSTAQKRVLIVFACTALLWVTRKAPYGGWSELFDLQYANDAAVALLAVVTLFIIPNGESGSKRSALLTWESANKIPWGILLLFSGGICIARAFNASGLADIIAEGLGGLSVLAPLIMLLLICLGVTFLTEVTSNTATTSLLMPILAVASTSTGIDPLVLMVPAAMSASCAFMLPVATAPNAVIFSTGRVPIQTMMRTGFALNIFGSVLITFICYVYFL</sequence>
<evidence type="ECO:0000313" key="8">
    <source>
        <dbReference type="EMBL" id="MDO6421975.1"/>
    </source>
</evidence>
<feature type="transmembrane region" description="Helical" evidence="6">
    <location>
        <begin position="127"/>
        <end position="159"/>
    </location>
</feature>
<evidence type="ECO:0000256" key="4">
    <source>
        <dbReference type="ARBA" id="ARBA00022989"/>
    </source>
</evidence>
<dbReference type="Proteomes" id="UP001169760">
    <property type="component" value="Unassembled WGS sequence"/>
</dbReference>
<comment type="subcellular location">
    <subcellularLocation>
        <location evidence="1">Membrane</location>
        <topology evidence="1">Multi-pass membrane protein</topology>
    </subcellularLocation>
</comment>
<feature type="transmembrane region" description="Helical" evidence="6">
    <location>
        <begin position="285"/>
        <end position="303"/>
    </location>
</feature>
<evidence type="ECO:0000256" key="3">
    <source>
        <dbReference type="ARBA" id="ARBA00022692"/>
    </source>
</evidence>
<evidence type="ECO:0000313" key="9">
    <source>
        <dbReference type="Proteomes" id="UP001169760"/>
    </source>
</evidence>
<proteinExistence type="predicted"/>
<dbReference type="NCBIfam" id="TIGR00785">
    <property type="entry name" value="dass"/>
    <property type="match status" value="1"/>
</dbReference>
<dbReference type="CDD" id="cd01115">
    <property type="entry name" value="SLC13_permease"/>
    <property type="match status" value="1"/>
</dbReference>
<dbReference type="GO" id="GO:0005886">
    <property type="term" value="C:plasma membrane"/>
    <property type="evidence" value="ECO:0007669"/>
    <property type="project" value="TreeGrafter"/>
</dbReference>
<gene>
    <name evidence="8" type="ORF">Q4521_05780</name>
</gene>
<evidence type="ECO:0000256" key="2">
    <source>
        <dbReference type="ARBA" id="ARBA00022448"/>
    </source>
</evidence>
<dbReference type="InterPro" id="IPR004680">
    <property type="entry name" value="Cit_transptr-like_dom"/>
</dbReference>
<feature type="transmembrane region" description="Helical" evidence="6">
    <location>
        <begin position="210"/>
        <end position="232"/>
    </location>
</feature>
<keyword evidence="4 6" id="KW-1133">Transmembrane helix</keyword>
<reference evidence="8" key="1">
    <citation type="submission" date="2023-07" db="EMBL/GenBank/DDBJ databases">
        <title>Genome content predicts the carbon catabolic preferences of heterotrophic bacteria.</title>
        <authorList>
            <person name="Gralka M."/>
        </authorList>
    </citation>
    <scope>NUCLEOTIDE SEQUENCE</scope>
    <source>
        <strain evidence="8">I3M17_2</strain>
    </source>
</reference>
<comment type="caution">
    <text evidence="8">The sequence shown here is derived from an EMBL/GenBank/DDBJ whole genome shotgun (WGS) entry which is preliminary data.</text>
</comment>
<evidence type="ECO:0000256" key="1">
    <source>
        <dbReference type="ARBA" id="ARBA00004141"/>
    </source>
</evidence>
<evidence type="ECO:0000259" key="7">
    <source>
        <dbReference type="Pfam" id="PF03600"/>
    </source>
</evidence>
<feature type="transmembrane region" description="Helical" evidence="6">
    <location>
        <begin position="414"/>
        <end position="436"/>
    </location>
</feature>
<dbReference type="RefSeq" id="WP_303491726.1">
    <property type="nucleotide sequence ID" value="NZ_JAUOPB010000003.1"/>
</dbReference>
<evidence type="ECO:0000256" key="5">
    <source>
        <dbReference type="ARBA" id="ARBA00023136"/>
    </source>
</evidence>
<keyword evidence="2" id="KW-0813">Transport</keyword>
<feature type="transmembrane region" description="Helical" evidence="6">
    <location>
        <begin position="354"/>
        <end position="377"/>
    </location>
</feature>
<organism evidence="8 9">
    <name type="scientific">Saccharophagus degradans</name>
    <dbReference type="NCBI Taxonomy" id="86304"/>
    <lineage>
        <taxon>Bacteria</taxon>
        <taxon>Pseudomonadati</taxon>
        <taxon>Pseudomonadota</taxon>
        <taxon>Gammaproteobacteria</taxon>
        <taxon>Cellvibrionales</taxon>
        <taxon>Cellvibrionaceae</taxon>
        <taxon>Saccharophagus</taxon>
    </lineage>
</organism>
<feature type="transmembrane region" description="Helical" evidence="6">
    <location>
        <begin position="448"/>
        <end position="466"/>
    </location>
</feature>
<feature type="domain" description="Citrate transporter-like" evidence="7">
    <location>
        <begin position="49"/>
        <end position="405"/>
    </location>
</feature>
<dbReference type="PANTHER" id="PTHR10283">
    <property type="entry name" value="SOLUTE CARRIER FAMILY 13 MEMBER"/>
    <property type="match status" value="1"/>
</dbReference>
<dbReference type="InterPro" id="IPR001898">
    <property type="entry name" value="SLC13A/DASS"/>
</dbReference>
<dbReference type="EMBL" id="JAUOPB010000003">
    <property type="protein sequence ID" value="MDO6421975.1"/>
    <property type="molecule type" value="Genomic_DNA"/>
</dbReference>